<dbReference type="Pfam" id="PF00078">
    <property type="entry name" value="RVT_1"/>
    <property type="match status" value="1"/>
</dbReference>
<feature type="domain" description="Reverse transcriptase" evidence="1">
    <location>
        <begin position="1"/>
        <end position="153"/>
    </location>
</feature>
<protein>
    <recommendedName>
        <fullName evidence="1">Reverse transcriptase domain-containing protein</fullName>
    </recommendedName>
</protein>
<reference evidence="2" key="2">
    <citation type="submission" date="2022-01" db="EMBL/GenBank/DDBJ databases">
        <authorList>
            <person name="Yamashiro T."/>
            <person name="Shiraishi A."/>
            <person name="Satake H."/>
            <person name="Nakayama K."/>
        </authorList>
    </citation>
    <scope>NUCLEOTIDE SEQUENCE</scope>
</reference>
<comment type="caution">
    <text evidence="2">The sequence shown here is derived from an EMBL/GenBank/DDBJ whole genome shotgun (WGS) entry which is preliminary data.</text>
</comment>
<dbReference type="EMBL" id="BQNB010014832">
    <property type="protein sequence ID" value="GJT32915.1"/>
    <property type="molecule type" value="Genomic_DNA"/>
</dbReference>
<dbReference type="Proteomes" id="UP001151760">
    <property type="component" value="Unassembled WGS sequence"/>
</dbReference>
<dbReference type="InterPro" id="IPR043502">
    <property type="entry name" value="DNA/RNA_pol_sf"/>
</dbReference>
<gene>
    <name evidence="2" type="ORF">Tco_0923334</name>
</gene>
<dbReference type="InterPro" id="IPR026960">
    <property type="entry name" value="RVT-Znf"/>
</dbReference>
<dbReference type="InterPro" id="IPR000477">
    <property type="entry name" value="RT_dom"/>
</dbReference>
<dbReference type="PANTHER" id="PTHR33116">
    <property type="entry name" value="REVERSE TRANSCRIPTASE ZINC-BINDING DOMAIN-CONTAINING PROTEIN-RELATED-RELATED"/>
    <property type="match status" value="1"/>
</dbReference>
<dbReference type="SUPFAM" id="SSF56672">
    <property type="entry name" value="DNA/RNA polymerases"/>
    <property type="match status" value="1"/>
</dbReference>
<organism evidence="2 3">
    <name type="scientific">Tanacetum coccineum</name>
    <dbReference type="NCBI Taxonomy" id="301880"/>
    <lineage>
        <taxon>Eukaryota</taxon>
        <taxon>Viridiplantae</taxon>
        <taxon>Streptophyta</taxon>
        <taxon>Embryophyta</taxon>
        <taxon>Tracheophyta</taxon>
        <taxon>Spermatophyta</taxon>
        <taxon>Magnoliopsida</taxon>
        <taxon>eudicotyledons</taxon>
        <taxon>Gunneridae</taxon>
        <taxon>Pentapetalae</taxon>
        <taxon>asterids</taxon>
        <taxon>campanulids</taxon>
        <taxon>Asterales</taxon>
        <taxon>Asteraceae</taxon>
        <taxon>Asteroideae</taxon>
        <taxon>Anthemideae</taxon>
        <taxon>Anthemidinae</taxon>
        <taxon>Tanacetum</taxon>
    </lineage>
</organism>
<proteinExistence type="predicted"/>
<reference evidence="2" key="1">
    <citation type="journal article" date="2022" name="Int. J. Mol. Sci.">
        <title>Draft Genome of Tanacetum Coccineum: Genomic Comparison of Closely Related Tanacetum-Family Plants.</title>
        <authorList>
            <person name="Yamashiro T."/>
            <person name="Shiraishi A."/>
            <person name="Nakayama K."/>
            <person name="Satake H."/>
        </authorList>
    </citation>
    <scope>NUCLEOTIDE SEQUENCE</scope>
</reference>
<dbReference type="Pfam" id="PF13966">
    <property type="entry name" value="zf-RVT"/>
    <property type="match status" value="1"/>
</dbReference>
<evidence type="ECO:0000313" key="2">
    <source>
        <dbReference type="EMBL" id="GJT32915.1"/>
    </source>
</evidence>
<dbReference type="PANTHER" id="PTHR33116:SF78">
    <property type="entry name" value="OS12G0587133 PROTEIN"/>
    <property type="match status" value="1"/>
</dbReference>
<accession>A0ABQ5D0N4</accession>
<keyword evidence="3" id="KW-1185">Reference proteome</keyword>
<name>A0ABQ5D0N4_9ASTR</name>
<evidence type="ECO:0000259" key="1">
    <source>
        <dbReference type="PROSITE" id="PS50878"/>
    </source>
</evidence>
<evidence type="ECO:0000313" key="3">
    <source>
        <dbReference type="Proteomes" id="UP001151760"/>
    </source>
</evidence>
<dbReference type="PROSITE" id="PS50878">
    <property type="entry name" value="RT_POL"/>
    <property type="match status" value="1"/>
</dbReference>
<sequence>MIKWMMACVTSTLFSINLNGDVHGFFKGKHGLRQGDPLSPYLFMLVMEVLTLMLKRRVRSSKNFWYHHHCDKLHIINVCFADDLFIFARGDVASARVFMESLEEFKATSGLVPSIPKSTAFFCNVAPFVKTAILSIMPFLEGELPVKYLGVPLISSRLLNKDCKVLVEKAKNRIGDWKNKSLLFAGRLQLCKSVISSMHVYWASVLVIPKVIIYDIQHLIRSFLWCNGEYKRGKAKVAWENICLPTYEGGLGLRSLEIGNGNKASAWYDIWDIQCLLVQWLTPKDISREGFTLQCHVADFMSHNGWVWPQAWLLKAPNLRLIQAPRYGNVNLDTYHWRDSNGNLKEFSVRCAWEPFRPRGNKVGWYRLVWFTHCIPRHSFHLCIVMRNSLRTQDKLRLGDIGYNMLCYPLCKVQQDSHSHLFFECSFSSQIWLYVRHLADMDVVPPLLHDITLHLQPIAKQRTAKSVFDSRILLMLLVCLNDGRCLVLLGFMVDDVIIMSDITFSNLVCMEDLVRVGLSRPKFHMRVVLFFPSPRFFPRDFSWEDFFKEAISFKSLSSVSLACGYYSVEVV</sequence>